<evidence type="ECO:0000313" key="9">
    <source>
        <dbReference type="Proteomes" id="UP000515150"/>
    </source>
</evidence>
<feature type="domain" description="Ig-like" evidence="8">
    <location>
        <begin position="131"/>
        <end position="216"/>
    </location>
</feature>
<dbReference type="PANTHER" id="PTHR44337:SF22">
    <property type="entry name" value="HEPACAM FAMILY MEMBER 2-LIKE"/>
    <property type="match status" value="1"/>
</dbReference>
<keyword evidence="6" id="KW-1133">Transmembrane helix</keyword>
<feature type="domain" description="Ig-like" evidence="8">
    <location>
        <begin position="224"/>
        <end position="315"/>
    </location>
</feature>
<evidence type="ECO:0000256" key="1">
    <source>
        <dbReference type="ARBA" id="ARBA00022729"/>
    </source>
</evidence>
<feature type="compositionally biased region" description="Basic and acidic residues" evidence="5">
    <location>
        <begin position="680"/>
        <end position="699"/>
    </location>
</feature>
<feature type="compositionally biased region" description="Basic residues" evidence="5">
    <location>
        <begin position="994"/>
        <end position="1008"/>
    </location>
</feature>
<dbReference type="SUPFAM" id="SSF48726">
    <property type="entry name" value="Immunoglobulin"/>
    <property type="match status" value="3"/>
</dbReference>
<feature type="compositionally biased region" description="Polar residues" evidence="5">
    <location>
        <begin position="452"/>
        <end position="466"/>
    </location>
</feature>
<evidence type="ECO:0000259" key="8">
    <source>
        <dbReference type="PROSITE" id="PS50835"/>
    </source>
</evidence>
<feature type="transmembrane region" description="Helical" evidence="6">
    <location>
        <begin position="327"/>
        <end position="351"/>
    </location>
</feature>
<evidence type="ECO:0000256" key="5">
    <source>
        <dbReference type="SAM" id="MobiDB-lite"/>
    </source>
</evidence>
<dbReference type="InParanoid" id="A0A6P7KSA8"/>
<protein>
    <submittedName>
        <fullName evidence="10">Uncharacterized protein si:dkeyp-97a10.3 isoform X1</fullName>
    </submittedName>
</protein>
<gene>
    <name evidence="10" type="primary">si:dkeyp-97a10.3</name>
</gene>
<dbReference type="InterPro" id="IPR003598">
    <property type="entry name" value="Ig_sub2"/>
</dbReference>
<feature type="compositionally biased region" description="Low complexity" evidence="5">
    <location>
        <begin position="638"/>
        <end position="649"/>
    </location>
</feature>
<dbReference type="InterPro" id="IPR036179">
    <property type="entry name" value="Ig-like_dom_sf"/>
</dbReference>
<dbReference type="RefSeq" id="XP_028985423.1">
    <property type="nucleotide sequence ID" value="XM_029129590.3"/>
</dbReference>
<evidence type="ECO:0000256" key="6">
    <source>
        <dbReference type="SAM" id="Phobius"/>
    </source>
</evidence>
<keyword evidence="3" id="KW-0325">Glycoprotein</keyword>
<organism evidence="9 10">
    <name type="scientific">Betta splendens</name>
    <name type="common">Siamese fighting fish</name>
    <dbReference type="NCBI Taxonomy" id="158456"/>
    <lineage>
        <taxon>Eukaryota</taxon>
        <taxon>Metazoa</taxon>
        <taxon>Chordata</taxon>
        <taxon>Craniata</taxon>
        <taxon>Vertebrata</taxon>
        <taxon>Euteleostomi</taxon>
        <taxon>Actinopterygii</taxon>
        <taxon>Neopterygii</taxon>
        <taxon>Teleostei</taxon>
        <taxon>Neoteleostei</taxon>
        <taxon>Acanthomorphata</taxon>
        <taxon>Anabantaria</taxon>
        <taxon>Anabantiformes</taxon>
        <taxon>Anabantoidei</taxon>
        <taxon>Osphronemidae</taxon>
        <taxon>Betta</taxon>
    </lineage>
</organism>
<feature type="compositionally biased region" description="Basic and acidic residues" evidence="5">
    <location>
        <begin position="541"/>
        <end position="555"/>
    </location>
</feature>
<dbReference type="Proteomes" id="UP000515150">
    <property type="component" value="Chromosome 16"/>
</dbReference>
<feature type="compositionally biased region" description="Polar residues" evidence="5">
    <location>
        <begin position="578"/>
        <end position="594"/>
    </location>
</feature>
<keyword evidence="4" id="KW-0393">Immunoglobulin domain</keyword>
<dbReference type="SMART" id="SM00408">
    <property type="entry name" value="IGc2"/>
    <property type="match status" value="2"/>
</dbReference>
<reference evidence="10" key="1">
    <citation type="submission" date="2025-08" db="UniProtKB">
        <authorList>
            <consortium name="RefSeq"/>
        </authorList>
    </citation>
    <scope>IDENTIFICATION</scope>
</reference>
<feature type="region of interest" description="Disordered" evidence="5">
    <location>
        <begin position="508"/>
        <end position="843"/>
    </location>
</feature>
<evidence type="ECO:0000256" key="2">
    <source>
        <dbReference type="ARBA" id="ARBA00023157"/>
    </source>
</evidence>
<feature type="signal peptide" evidence="7">
    <location>
        <begin position="1"/>
        <end position="19"/>
    </location>
</feature>
<dbReference type="GeneID" id="114843236"/>
<feature type="compositionally biased region" description="Basic residues" evidence="5">
    <location>
        <begin position="965"/>
        <end position="980"/>
    </location>
</feature>
<feature type="compositionally biased region" description="Basic and acidic residues" evidence="5">
    <location>
        <begin position="715"/>
        <end position="725"/>
    </location>
</feature>
<feature type="chain" id="PRO_5027878161" evidence="7">
    <location>
        <begin position="20"/>
        <end position="1008"/>
    </location>
</feature>
<keyword evidence="6" id="KW-0812">Transmembrane</keyword>
<dbReference type="Pfam" id="PF07679">
    <property type="entry name" value="I-set"/>
    <property type="match status" value="1"/>
</dbReference>
<dbReference type="AlphaFoldDB" id="A0A6P7KSA8"/>
<feature type="compositionally biased region" description="Basic and acidic residues" evidence="5">
    <location>
        <begin position="595"/>
        <end position="610"/>
    </location>
</feature>
<keyword evidence="1 7" id="KW-0732">Signal</keyword>
<name>A0A6P7KSA8_BETSP</name>
<feature type="compositionally biased region" description="Low complexity" evidence="5">
    <location>
        <begin position="515"/>
        <end position="527"/>
    </location>
</feature>
<evidence type="ECO:0000256" key="7">
    <source>
        <dbReference type="SAM" id="SignalP"/>
    </source>
</evidence>
<keyword evidence="9" id="KW-1185">Reference proteome</keyword>
<feature type="compositionally biased region" description="Gly residues" evidence="5">
    <location>
        <begin position="954"/>
        <end position="964"/>
    </location>
</feature>
<keyword evidence="6" id="KW-0472">Membrane</keyword>
<accession>A0A6P7KSA8</accession>
<dbReference type="Gene3D" id="2.60.40.10">
    <property type="entry name" value="Immunoglobulins"/>
    <property type="match status" value="3"/>
</dbReference>
<dbReference type="PANTHER" id="PTHR44337">
    <property type="entry name" value="CARCINOEMBRYONIC ANTIGEN-RELATED CELL ADHESION MOLECULE 8"/>
    <property type="match status" value="1"/>
</dbReference>
<evidence type="ECO:0000256" key="3">
    <source>
        <dbReference type="ARBA" id="ARBA00023180"/>
    </source>
</evidence>
<feature type="compositionally biased region" description="Polar residues" evidence="5">
    <location>
        <begin position="788"/>
        <end position="797"/>
    </location>
</feature>
<feature type="compositionally biased region" description="Gly residues" evidence="5">
    <location>
        <begin position="982"/>
        <end position="991"/>
    </location>
</feature>
<dbReference type="OrthoDB" id="5969816at2759"/>
<evidence type="ECO:0000256" key="4">
    <source>
        <dbReference type="ARBA" id="ARBA00023319"/>
    </source>
</evidence>
<proteinExistence type="predicted"/>
<dbReference type="InterPro" id="IPR007110">
    <property type="entry name" value="Ig-like_dom"/>
</dbReference>
<feature type="region of interest" description="Disordered" evidence="5">
    <location>
        <begin position="360"/>
        <end position="472"/>
    </location>
</feature>
<sequence length="1008" mass="107286">MDLWVILLVGSIPKALLWAEVPAQAPVSVQFQTDPVVVQTGTNAVFTVVTVPQVLSMTWFYKGVTLGVWAGGAAVVNPVPQFLGRISITATQLQITGAQLQDAGNYTVTVTPIGTAALANSKSAQLGVFDPVNGVTLVASSVAVEGRNVSLSCTWTSGTNVIVQWGLNGAAVAASARISISGGSLVINPAQRADAGAYTCTASNPVSAQTASLTLTVYYGPDTPALTKQSPNQNAGACVGGGDVVAGQTVALTCASSSLPPAVYTWRFNGQPLTSSQSAGGVLALQTYSTNQSGQYFCTATNSVSGNTSTQGTVLAVVGTCLTVGQVVGIVIGSLLMLVIIVLLIVLIVFFSRRRRAPRREGGAVVVQKTNPQSRPPDPQPNGVREMGQGPDPPLFYTQRPERDAARSGRGTEAQTPRLSRLQNPDTNRLLNHQSSGSEPLNGADNPAFERTPQQQNPNIVIQTGSAPDGGRLQAVHLNLNTPPHAAQHNSGAQMPTIHVNLTSLASGGETQRDAALPPANAAHNRAPPNPVNTQQSLPREQSRQLHPSDHRLNGHVDTGNQLQPGLIPTGYTHDNSHSPSQRNANTQTYQQDAHPSRSDRTAGPRDDASRQQMSWDLLRGTPAYPRGAPQRGRAPQDSDSTDYTDYTSHPPIREAGITNTTRPRGQTRSRTPATQDAASADRRTRSRSADSRDPDHLSVAEIMAPVHAQRIHNTQRERAQRDIRGLSGSQAAPRQEATRSNNPQALPLTSRQASVDRPAVSQAPTEPRGLNSSRGTDNRALADPNHLPQTHVSQQHRAAWSRTPPQGLSSATQPVARDARQPLQRAPAAIPQASSQSNPSNLTQAALEAHTKTAQTFQNRRQQTQAALLHPGPQAPVATVQQPPKPPPVIPLAEFRTLPKEREEHRPSRPPANVPLAQRPNGQHHPGTHRHHAGWVPAHAGANRNTHEHPGQGHPGHGPGLRGHPGHPGHGHQGQRRQGHQGQGHPGQGHPGHFPHHQQQARRGRPR</sequence>
<feature type="compositionally biased region" description="Polar residues" evidence="5">
    <location>
        <begin position="413"/>
        <end position="439"/>
    </location>
</feature>
<dbReference type="InterPro" id="IPR013783">
    <property type="entry name" value="Ig-like_fold"/>
</dbReference>
<dbReference type="KEGG" id="bspl:114843236"/>
<feature type="compositionally biased region" description="Polar residues" evidence="5">
    <location>
        <begin position="728"/>
        <end position="754"/>
    </location>
</feature>
<dbReference type="InterPro" id="IPR013098">
    <property type="entry name" value="Ig_I-set"/>
</dbReference>
<dbReference type="SMART" id="SM00409">
    <property type="entry name" value="IG"/>
    <property type="match status" value="3"/>
</dbReference>
<feature type="compositionally biased region" description="Polar residues" evidence="5">
    <location>
        <begin position="804"/>
        <end position="814"/>
    </location>
</feature>
<dbReference type="PROSITE" id="PS50835">
    <property type="entry name" value="IG_LIKE"/>
    <property type="match status" value="2"/>
</dbReference>
<dbReference type="Pfam" id="PF13895">
    <property type="entry name" value="Ig_2"/>
    <property type="match status" value="1"/>
</dbReference>
<dbReference type="InterPro" id="IPR052598">
    <property type="entry name" value="IgSF_CEA-related"/>
</dbReference>
<keyword evidence="2" id="KW-1015">Disulfide bond</keyword>
<dbReference type="InterPro" id="IPR003599">
    <property type="entry name" value="Ig_sub"/>
</dbReference>
<feature type="compositionally biased region" description="Polar residues" evidence="5">
    <location>
        <begin position="658"/>
        <end position="675"/>
    </location>
</feature>
<feature type="region of interest" description="Disordered" evidence="5">
    <location>
        <begin position="901"/>
        <end position="1008"/>
    </location>
</feature>
<evidence type="ECO:0000313" key="10">
    <source>
        <dbReference type="RefSeq" id="XP_028985423.1"/>
    </source>
</evidence>
<feature type="compositionally biased region" description="Low complexity" evidence="5">
    <location>
        <begin position="827"/>
        <end position="842"/>
    </location>
</feature>